<proteinExistence type="predicted"/>
<gene>
    <name evidence="2" type="ORF">ERJ70_17455</name>
</gene>
<keyword evidence="3" id="KW-1185">Reference proteome</keyword>
<reference evidence="2 3" key="1">
    <citation type="submission" date="2019-12" db="EMBL/GenBank/DDBJ databases">
        <title>The whole genome sequencing of a strain isolated from a Mars analog, Dalangtan Playa.</title>
        <authorList>
            <person name="Huang T."/>
        </authorList>
    </citation>
    <scope>NUCLEOTIDE SEQUENCE [LARGE SCALE GENOMIC DNA]</scope>
    <source>
        <strain evidence="2 3">DP4-553-S</strain>
    </source>
</reference>
<evidence type="ECO:0000313" key="2">
    <source>
        <dbReference type="EMBL" id="QTN00915.1"/>
    </source>
</evidence>
<evidence type="ECO:0000313" key="3">
    <source>
        <dbReference type="Proteomes" id="UP000665043"/>
    </source>
</evidence>
<dbReference type="Proteomes" id="UP000665043">
    <property type="component" value="Chromosome"/>
</dbReference>
<feature type="transmembrane region" description="Helical" evidence="1">
    <location>
        <begin position="89"/>
        <end position="110"/>
    </location>
</feature>
<dbReference type="RefSeq" id="WP_209366041.1">
    <property type="nucleotide sequence ID" value="NZ_CP046956.1"/>
</dbReference>
<protein>
    <submittedName>
        <fullName evidence="2">Uncharacterized protein</fullName>
    </submittedName>
</protein>
<evidence type="ECO:0000256" key="1">
    <source>
        <dbReference type="SAM" id="Phobius"/>
    </source>
</evidence>
<organism evidence="2 3">
    <name type="scientific">Sediminibacillus dalangtanensis</name>
    <dbReference type="NCBI Taxonomy" id="2729421"/>
    <lineage>
        <taxon>Bacteria</taxon>
        <taxon>Bacillati</taxon>
        <taxon>Bacillota</taxon>
        <taxon>Bacilli</taxon>
        <taxon>Bacillales</taxon>
        <taxon>Bacillaceae</taxon>
        <taxon>Sediminibacillus</taxon>
    </lineage>
</organism>
<dbReference type="EMBL" id="CP046956">
    <property type="protein sequence ID" value="QTN00915.1"/>
    <property type="molecule type" value="Genomic_DNA"/>
</dbReference>
<keyword evidence="1" id="KW-1133">Transmembrane helix</keyword>
<feature type="transmembrane region" description="Helical" evidence="1">
    <location>
        <begin position="40"/>
        <end position="69"/>
    </location>
</feature>
<accession>A0ABX7VXY8</accession>
<keyword evidence="1" id="KW-0472">Membrane</keyword>
<name>A0ABX7VXY8_9BACI</name>
<sequence>MQGFLLLTESQQYNLSMVNHRKRGHCLVKHPYKKFFQLQLLTMGLALLLGVIALIKASLIMVIAAFYFLAFSFIFEGLAEHKKQHTLPFAQQVVRAFFIIVLISYLAIILI</sequence>
<keyword evidence="1" id="KW-0812">Transmembrane</keyword>